<evidence type="ECO:0000256" key="2">
    <source>
        <dbReference type="ARBA" id="ARBA00010644"/>
    </source>
</evidence>
<evidence type="ECO:0000256" key="5">
    <source>
        <dbReference type="ARBA" id="ARBA00023002"/>
    </source>
</evidence>
<dbReference type="Gene3D" id="3.40.1500.10">
    <property type="entry name" value="Coproporphyrinogen III oxidase, aerobic"/>
    <property type="match status" value="2"/>
</dbReference>
<sequence>MKSRGKEFKGNNLPFFACGISSVIHPRNPMVPTMHFNYRYFEVTDDDGKKHCWFGGGTDLTPYYLNKNVSGRKNESECRGIGGIFFDDLDKPSEEELFQFVKACASAVIPAYIPLVEQHKDDPYTEKEREWQLLRRGRYVEFNLVYDRGTKFGLYTPGSRIESILMSLPLTARWEYMHVPEKGSREEELLEVLRNPVDWAE</sequence>
<dbReference type="GeneID" id="110254433"/>
<comment type="subunit">
    <text evidence="3">Homodimer.</text>
</comment>
<dbReference type="PANTHER" id="PTHR10755">
    <property type="entry name" value="COPROPORPHYRINOGEN III OXIDASE, MITOCHONDRIAL"/>
    <property type="match status" value="1"/>
</dbReference>
<dbReference type="GO" id="GO:0004109">
    <property type="term" value="F:coproporphyrinogen oxidase activity"/>
    <property type="evidence" value="ECO:0007669"/>
    <property type="project" value="UniProtKB-EC"/>
</dbReference>
<organism evidence="7 8">
    <name type="scientific">Exaiptasia diaphana</name>
    <name type="common">Tropical sea anemone</name>
    <name type="synonym">Aiptasia pulchella</name>
    <dbReference type="NCBI Taxonomy" id="2652724"/>
    <lineage>
        <taxon>Eukaryota</taxon>
        <taxon>Metazoa</taxon>
        <taxon>Cnidaria</taxon>
        <taxon>Anthozoa</taxon>
        <taxon>Hexacorallia</taxon>
        <taxon>Actiniaria</taxon>
        <taxon>Aiptasiidae</taxon>
        <taxon>Exaiptasia</taxon>
    </lineage>
</organism>
<comment type="pathway">
    <text evidence="1">Porphyrin-containing compound metabolism; protoporphyrin-IX biosynthesis; protoporphyrinogen-IX from coproporphyrinogen-III (O2 route): step 1/1.</text>
</comment>
<evidence type="ECO:0000313" key="8">
    <source>
        <dbReference type="Proteomes" id="UP000887567"/>
    </source>
</evidence>
<dbReference type="RefSeq" id="XP_028519628.1">
    <property type="nucleotide sequence ID" value="XM_028663827.1"/>
</dbReference>
<proteinExistence type="inferred from homology"/>
<dbReference type="EC" id="1.3.3.3" evidence="4"/>
<dbReference type="GO" id="GO:0006782">
    <property type="term" value="P:protoporphyrinogen IX biosynthetic process"/>
    <property type="evidence" value="ECO:0007669"/>
    <property type="project" value="TreeGrafter"/>
</dbReference>
<keyword evidence="8" id="KW-1185">Reference proteome</keyword>
<dbReference type="OrthoDB" id="15318at2759"/>
<evidence type="ECO:0000256" key="3">
    <source>
        <dbReference type="ARBA" id="ARBA00011738"/>
    </source>
</evidence>
<keyword evidence="5" id="KW-0560">Oxidoreductase</keyword>
<dbReference type="Pfam" id="PF01218">
    <property type="entry name" value="Coprogen_oxidas"/>
    <property type="match status" value="2"/>
</dbReference>
<name>A0A913YX29_EXADI</name>
<dbReference type="AlphaFoldDB" id="A0A913YX29"/>
<reference evidence="7" key="1">
    <citation type="submission" date="2022-11" db="UniProtKB">
        <authorList>
            <consortium name="EnsemblMetazoa"/>
        </authorList>
    </citation>
    <scope>IDENTIFICATION</scope>
</reference>
<dbReference type="InterPro" id="IPR001260">
    <property type="entry name" value="Coprogen_oxidase_aer"/>
</dbReference>
<evidence type="ECO:0000313" key="7">
    <source>
        <dbReference type="EnsemblMetazoa" id="XP_028519628.1"/>
    </source>
</evidence>
<dbReference type="PANTHER" id="PTHR10755:SF0">
    <property type="entry name" value="OXYGEN-DEPENDENT COPROPORPHYRINOGEN-III OXIDASE, MITOCHONDRIAL"/>
    <property type="match status" value="1"/>
</dbReference>
<keyword evidence="6" id="KW-0627">Porphyrin biosynthesis</keyword>
<dbReference type="SUPFAM" id="SSF102886">
    <property type="entry name" value="Coproporphyrinogen III oxidase"/>
    <property type="match status" value="1"/>
</dbReference>
<dbReference type="GO" id="GO:0005737">
    <property type="term" value="C:cytoplasm"/>
    <property type="evidence" value="ECO:0007669"/>
    <property type="project" value="TreeGrafter"/>
</dbReference>
<dbReference type="PRINTS" id="PR00073">
    <property type="entry name" value="COPRGNOXDASE"/>
</dbReference>
<comment type="similarity">
    <text evidence="2">Belongs to the aerobic coproporphyrinogen-III oxidase family.</text>
</comment>
<dbReference type="EnsemblMetazoa" id="XM_028663827.1">
    <property type="protein sequence ID" value="XP_028519628.1"/>
    <property type="gene ID" value="LOC110254433"/>
</dbReference>
<evidence type="ECO:0000256" key="6">
    <source>
        <dbReference type="ARBA" id="ARBA00023244"/>
    </source>
</evidence>
<dbReference type="InterPro" id="IPR036406">
    <property type="entry name" value="Coprogen_oxidase_aer_sf"/>
</dbReference>
<protein>
    <recommendedName>
        <fullName evidence="4">coproporphyrinogen oxidase</fullName>
        <ecNumber evidence="4">1.3.3.3</ecNumber>
    </recommendedName>
</protein>
<accession>A0A913YX29</accession>
<evidence type="ECO:0000256" key="4">
    <source>
        <dbReference type="ARBA" id="ARBA00012869"/>
    </source>
</evidence>
<evidence type="ECO:0000256" key="1">
    <source>
        <dbReference type="ARBA" id="ARBA00005168"/>
    </source>
</evidence>
<dbReference type="KEGG" id="epa:110254433"/>
<dbReference type="Proteomes" id="UP000887567">
    <property type="component" value="Unplaced"/>
</dbReference>